<evidence type="ECO:0000313" key="1">
    <source>
        <dbReference type="Proteomes" id="UP001732720"/>
    </source>
</evidence>
<protein>
    <submittedName>
        <fullName evidence="2">Cysteine-rich and transmembrane domain-containing protein 1</fullName>
    </submittedName>
</protein>
<sequence>MHEARASWRLLLGARSQLCGRVTPPALKLSHSRPRASGGGGACTVTPPPDPPRPAPPRAGFQGDQARRGSSLARDRCGAFSAVWLSSPARTRPEASRLLGRRGEGRWTVAAGAGLGWDRGGVEAPAGRTRAARVPELPRGARGESAGLGVGRAVAGRARPLRRGREPGKRPAASPGSHRRPSSSWLWTEGLQVSAGLSGLETGLASSRLGVLGGWRELLDSSPWAAVSEALFCVLGSRRPVGNPAGCKRRGALCRSLMNPENPPPYPGPGPTAPYPPYPQQPMGPVGGPYPPPPQGYPYQGYPQYGWQGGPQEPPKTTVYVVEDQRRDDLGPSTCLTACWTALCCCCLWDMLT</sequence>
<reference evidence="2" key="1">
    <citation type="submission" date="2025-08" db="UniProtKB">
        <authorList>
            <consortium name="RefSeq"/>
        </authorList>
    </citation>
    <scope>IDENTIFICATION</scope>
</reference>
<keyword evidence="2" id="KW-0812">Transmembrane</keyword>
<organism evidence="1 2">
    <name type="scientific">Castor canadensis</name>
    <name type="common">American beaver</name>
    <dbReference type="NCBI Taxonomy" id="51338"/>
    <lineage>
        <taxon>Eukaryota</taxon>
        <taxon>Metazoa</taxon>
        <taxon>Chordata</taxon>
        <taxon>Craniata</taxon>
        <taxon>Vertebrata</taxon>
        <taxon>Euteleostomi</taxon>
        <taxon>Mammalia</taxon>
        <taxon>Eutheria</taxon>
        <taxon>Euarchontoglires</taxon>
        <taxon>Glires</taxon>
        <taxon>Rodentia</taxon>
        <taxon>Castorimorpha</taxon>
        <taxon>Castoridae</taxon>
        <taxon>Castor</taxon>
    </lineage>
</organism>
<evidence type="ECO:0000313" key="2">
    <source>
        <dbReference type="RefSeq" id="XP_073933969.1"/>
    </source>
</evidence>
<dbReference type="RefSeq" id="XP_073933969.1">
    <property type="nucleotide sequence ID" value="XM_074077868.1"/>
</dbReference>
<proteinExistence type="predicted"/>
<keyword evidence="1" id="KW-1185">Reference proteome</keyword>
<name>A0AC58MX37_CASCN</name>
<keyword evidence="2" id="KW-0472">Membrane</keyword>
<accession>A0AC58MX37</accession>
<gene>
    <name evidence="2" type="primary">Cystm1</name>
</gene>
<dbReference type="Proteomes" id="UP001732720">
    <property type="component" value="Chromosome 6"/>
</dbReference>